<reference evidence="3" key="1">
    <citation type="submission" date="2020-01" db="EMBL/GenBank/DDBJ databases">
        <authorList>
            <consortium name="DOE Joint Genome Institute"/>
            <person name="Haridas S."/>
            <person name="Albert R."/>
            <person name="Binder M."/>
            <person name="Bloem J."/>
            <person name="Labutti K."/>
            <person name="Salamov A."/>
            <person name="Andreopoulos B."/>
            <person name="Baker S.E."/>
            <person name="Barry K."/>
            <person name="Bills G."/>
            <person name="Bluhm B.H."/>
            <person name="Cannon C."/>
            <person name="Castanera R."/>
            <person name="Culley D.E."/>
            <person name="Daum C."/>
            <person name="Ezra D."/>
            <person name="Gonzalez J.B."/>
            <person name="Henrissat B."/>
            <person name="Kuo A."/>
            <person name="Liang C."/>
            <person name="Lipzen A."/>
            <person name="Lutzoni F."/>
            <person name="Magnuson J."/>
            <person name="Mondo S."/>
            <person name="Nolan M."/>
            <person name="Ohm R."/>
            <person name="Pangilinan J."/>
            <person name="Park H.-J."/>
            <person name="Ramirez L."/>
            <person name="Alfaro M."/>
            <person name="Sun H."/>
            <person name="Tritt A."/>
            <person name="Yoshinaga Y."/>
            <person name="Zwiers L.-H."/>
            <person name="Turgeon B.G."/>
            <person name="Goodwin S.B."/>
            <person name="Spatafora J.W."/>
            <person name="Crous P.W."/>
            <person name="Grigoriev I.V."/>
        </authorList>
    </citation>
    <scope>NUCLEOTIDE SEQUENCE</scope>
    <source>
        <strain evidence="3">CBS 342.82</strain>
    </source>
</reference>
<evidence type="ECO:0000259" key="1">
    <source>
        <dbReference type="Pfam" id="PF14534"/>
    </source>
</evidence>
<protein>
    <recommendedName>
        <fullName evidence="1">DUF4440 domain-containing protein</fullName>
    </recommendedName>
</protein>
<reference evidence="3" key="2">
    <citation type="submission" date="2020-04" db="EMBL/GenBank/DDBJ databases">
        <authorList>
            <consortium name="NCBI Genome Project"/>
        </authorList>
    </citation>
    <scope>NUCLEOTIDE SEQUENCE</scope>
    <source>
        <strain evidence="3">CBS 342.82</strain>
    </source>
</reference>
<accession>A0A6J3MHR0</accession>
<sequence length="134" mass="14744">MSGNALHDEILYLEDKTWQALQRSGKDLMPYLTKDAIMQFPLGVKVTADSQPSLTEILNTPGFVPWKTYSLKNVDVTSIGSDGAVISYLAVATRATVGSEGGDDVEWEALCSSVWRTEGDGKFYMCFHQQTLTS</sequence>
<evidence type="ECO:0000313" key="3">
    <source>
        <dbReference type="RefSeq" id="XP_033464454.1"/>
    </source>
</evidence>
<dbReference type="RefSeq" id="XP_033464454.1">
    <property type="nucleotide sequence ID" value="XM_033603703.1"/>
</dbReference>
<dbReference type="Proteomes" id="UP000504637">
    <property type="component" value="Unplaced"/>
</dbReference>
<dbReference type="Pfam" id="PF14534">
    <property type="entry name" value="DUF4440"/>
    <property type="match status" value="1"/>
</dbReference>
<name>A0A6J3MHR0_9PEZI</name>
<reference evidence="3" key="3">
    <citation type="submission" date="2025-08" db="UniProtKB">
        <authorList>
            <consortium name="RefSeq"/>
        </authorList>
    </citation>
    <scope>IDENTIFICATION</scope>
    <source>
        <strain evidence="3">CBS 342.82</strain>
    </source>
</reference>
<dbReference type="AlphaFoldDB" id="A0A6J3MHR0"/>
<evidence type="ECO:0000313" key="2">
    <source>
        <dbReference type="Proteomes" id="UP000504637"/>
    </source>
</evidence>
<gene>
    <name evidence="3" type="ORF">K489DRAFT_375508</name>
</gene>
<dbReference type="InterPro" id="IPR032710">
    <property type="entry name" value="NTF2-like_dom_sf"/>
</dbReference>
<dbReference type="GeneID" id="54361503"/>
<proteinExistence type="predicted"/>
<dbReference type="SUPFAM" id="SSF54427">
    <property type="entry name" value="NTF2-like"/>
    <property type="match status" value="1"/>
</dbReference>
<dbReference type="OrthoDB" id="2865667at2759"/>
<dbReference type="Gene3D" id="3.10.450.50">
    <property type="match status" value="1"/>
</dbReference>
<dbReference type="InterPro" id="IPR027843">
    <property type="entry name" value="DUF4440"/>
</dbReference>
<organism evidence="3">
    <name type="scientific">Dissoconium aciculare CBS 342.82</name>
    <dbReference type="NCBI Taxonomy" id="1314786"/>
    <lineage>
        <taxon>Eukaryota</taxon>
        <taxon>Fungi</taxon>
        <taxon>Dikarya</taxon>
        <taxon>Ascomycota</taxon>
        <taxon>Pezizomycotina</taxon>
        <taxon>Dothideomycetes</taxon>
        <taxon>Dothideomycetidae</taxon>
        <taxon>Mycosphaerellales</taxon>
        <taxon>Dissoconiaceae</taxon>
        <taxon>Dissoconium</taxon>
    </lineage>
</organism>
<keyword evidence="2" id="KW-1185">Reference proteome</keyword>
<feature type="domain" description="DUF4440" evidence="1">
    <location>
        <begin position="13"/>
        <end position="121"/>
    </location>
</feature>